<keyword evidence="2" id="KW-1185">Reference proteome</keyword>
<name>D2QN42_SPILD</name>
<evidence type="ECO:0000313" key="2">
    <source>
        <dbReference type="Proteomes" id="UP000002028"/>
    </source>
</evidence>
<dbReference type="KEGG" id="sli:Slin_1476"/>
<evidence type="ECO:0008006" key="3">
    <source>
        <dbReference type="Google" id="ProtNLM"/>
    </source>
</evidence>
<sequence length="421" mass="47578">MRKPNGGLSTNRNTNYAVFIYFCFFTFLSLNGRAQPGLTQPGNQENKSTSVPDSSADIWDVYYQFINRKGHRPAERASAGFHPSVFPELAYALQTGFAVGMNANLSFTSTNANQNISTIITTPQYTQYKQLIVPVVTNIWTKNNRYNIVSDWRYYDYSADNFGLGGSSPATVDDRLLYTYLRLHQAILRQILPDFSVGVGYALDYHWNIRDENNTPDLNDDFKTYNSGTRTVSSGLVFSIQYSTRRNPNNPQNGFFGNVIVRPNMRWLGSNQNWQSVVADFRKYIPLGENGRHILTFWNMNWLSFGGQAPYLDLPSTGWDTYSNLGRGYTQGRFRGRNLVYLETEYRTVLLHNGLLGGVIFANMQTYSDYPETNHFGRLLPGGGVGLRIKVNKHSNLNLAIDYGFGIGGSQGLFLNLGEVF</sequence>
<dbReference type="HOGENOM" id="CLU_046092_0_1_10"/>
<accession>D2QN42</accession>
<organism evidence="1 2">
    <name type="scientific">Spirosoma linguale (strain ATCC 33905 / DSM 74 / LMG 10896 / Claus 1)</name>
    <dbReference type="NCBI Taxonomy" id="504472"/>
    <lineage>
        <taxon>Bacteria</taxon>
        <taxon>Pseudomonadati</taxon>
        <taxon>Bacteroidota</taxon>
        <taxon>Cytophagia</taxon>
        <taxon>Cytophagales</taxon>
        <taxon>Cytophagaceae</taxon>
        <taxon>Spirosoma</taxon>
    </lineage>
</organism>
<dbReference type="Gene3D" id="2.40.160.50">
    <property type="entry name" value="membrane protein fhac: a member of the omp85/tpsb transporter family"/>
    <property type="match status" value="1"/>
</dbReference>
<evidence type="ECO:0000313" key="1">
    <source>
        <dbReference type="EMBL" id="ADB37526.1"/>
    </source>
</evidence>
<dbReference type="RefSeq" id="WP_012926077.1">
    <property type="nucleotide sequence ID" value="NC_013730.1"/>
</dbReference>
<gene>
    <name evidence="1" type="ordered locus">Slin_1476</name>
</gene>
<dbReference type="EMBL" id="CP001769">
    <property type="protein sequence ID" value="ADB37526.1"/>
    <property type="molecule type" value="Genomic_DNA"/>
</dbReference>
<proteinExistence type="predicted"/>
<dbReference type="AlphaFoldDB" id="D2QN42"/>
<reference evidence="1 2" key="1">
    <citation type="journal article" date="2010" name="Stand. Genomic Sci.">
        <title>Complete genome sequence of Spirosoma linguale type strain (1).</title>
        <authorList>
            <person name="Lail K."/>
            <person name="Sikorski J."/>
            <person name="Saunders E."/>
            <person name="Lapidus A."/>
            <person name="Glavina Del Rio T."/>
            <person name="Copeland A."/>
            <person name="Tice H."/>
            <person name="Cheng J.-F."/>
            <person name="Lucas S."/>
            <person name="Nolan M."/>
            <person name="Bruce D."/>
            <person name="Goodwin L."/>
            <person name="Pitluck S."/>
            <person name="Ivanova N."/>
            <person name="Mavromatis K."/>
            <person name="Ovchinnikova G."/>
            <person name="Pati A."/>
            <person name="Chen A."/>
            <person name="Palaniappan K."/>
            <person name="Land M."/>
            <person name="Hauser L."/>
            <person name="Chang Y.-J."/>
            <person name="Jeffries C.D."/>
            <person name="Chain P."/>
            <person name="Brettin T."/>
            <person name="Detter J.C."/>
            <person name="Schuetze A."/>
            <person name="Rohde M."/>
            <person name="Tindall B.J."/>
            <person name="Goeker M."/>
            <person name="Bristow J."/>
            <person name="Eisen J.A."/>
            <person name="Markowitz V."/>
            <person name="Hugenholtz P."/>
            <person name="Kyrpides N.C."/>
            <person name="Klenk H.-P."/>
            <person name="Chen F."/>
        </authorList>
    </citation>
    <scope>NUCLEOTIDE SEQUENCE [LARGE SCALE GENOMIC DNA]</scope>
    <source>
        <strain evidence="2">ATCC 33905 / DSM 74 / LMG 10896 / Claus 1</strain>
    </source>
</reference>
<dbReference type="STRING" id="504472.Slin_1476"/>
<dbReference type="Proteomes" id="UP000002028">
    <property type="component" value="Chromosome"/>
</dbReference>
<protein>
    <recommendedName>
        <fullName evidence="3">Bacterial surface antigen (D15) domain-containing protein</fullName>
    </recommendedName>
</protein>
<dbReference type="eggNOG" id="COG4775">
    <property type="taxonomic scope" value="Bacteria"/>
</dbReference>